<reference evidence="2" key="1">
    <citation type="journal article" date="2024" name="Proc. Natl. Acad. Sci. U.S.A.">
        <title>Extraordinary preservation of gene collinearity over three hundred million years revealed in homosporous lycophytes.</title>
        <authorList>
            <person name="Li C."/>
            <person name="Wickell D."/>
            <person name="Kuo L.Y."/>
            <person name="Chen X."/>
            <person name="Nie B."/>
            <person name="Liao X."/>
            <person name="Peng D."/>
            <person name="Ji J."/>
            <person name="Jenkins J."/>
            <person name="Williams M."/>
            <person name="Shu S."/>
            <person name="Plott C."/>
            <person name="Barry K."/>
            <person name="Rajasekar S."/>
            <person name="Grimwood J."/>
            <person name="Han X."/>
            <person name="Sun S."/>
            <person name="Hou Z."/>
            <person name="He W."/>
            <person name="Dai G."/>
            <person name="Sun C."/>
            <person name="Schmutz J."/>
            <person name="Leebens-Mack J.H."/>
            <person name="Li F.W."/>
            <person name="Wang L."/>
        </authorList>
    </citation>
    <scope>NUCLEOTIDE SEQUENCE [LARGE SCALE GENOMIC DNA]</scope>
    <source>
        <strain evidence="2">cv. PW_Plant_1</strain>
    </source>
</reference>
<gene>
    <name evidence="1" type="ORF">O6H91_06G084500</name>
</gene>
<name>A0ACC2DFS5_DIPCM</name>
<keyword evidence="2" id="KW-1185">Reference proteome</keyword>
<dbReference type="Proteomes" id="UP001162992">
    <property type="component" value="Chromosome 6"/>
</dbReference>
<proteinExistence type="predicted"/>
<dbReference type="EMBL" id="CM055097">
    <property type="protein sequence ID" value="KAJ7553110.1"/>
    <property type="molecule type" value="Genomic_DNA"/>
</dbReference>
<sequence length="389" mass="44309">MLLAYHFELQHCNFGMLSPVKNITKLHIASEQVRARIEVLAKHFLESLNSPNPSISILSLVCRTTESTQFQEGFSTGSFTYLSRAAQQKKSFTQLNGMRSFVKVWKLMQIVYELLQLGKKATQRELYYRLLADSPDYFRSQQQVNDTIQDLVALLKCSRYSLGIIASSKGAVVGRLLIEDESGEVVDCTRLGPSGHIITADLGFLEGLRFRSDARYILVVEKDAIFQRLSEDRYFQSFPAIILTAKGYPDLASRVMLYRICKAFPGMPILALVDWNPAGLAIICTYKFGSTRMGLEAPRYVCDVKWLGLRGEDIELLPKEALIEFSHKDHQLARSLLASKMLENREAYKLEVGKMMEMSKRAEIEALYAHGYDFLGHYITQKILRLQYI</sequence>
<evidence type="ECO:0000313" key="1">
    <source>
        <dbReference type="EMBL" id="KAJ7553110.1"/>
    </source>
</evidence>
<comment type="caution">
    <text evidence="1">The sequence shown here is derived from an EMBL/GenBank/DDBJ whole genome shotgun (WGS) entry which is preliminary data.</text>
</comment>
<accession>A0ACC2DFS5</accession>
<evidence type="ECO:0000313" key="2">
    <source>
        <dbReference type="Proteomes" id="UP001162992"/>
    </source>
</evidence>
<organism evidence="1 2">
    <name type="scientific">Diphasiastrum complanatum</name>
    <name type="common">Issler's clubmoss</name>
    <name type="synonym">Lycopodium complanatum</name>
    <dbReference type="NCBI Taxonomy" id="34168"/>
    <lineage>
        <taxon>Eukaryota</taxon>
        <taxon>Viridiplantae</taxon>
        <taxon>Streptophyta</taxon>
        <taxon>Embryophyta</taxon>
        <taxon>Tracheophyta</taxon>
        <taxon>Lycopodiopsida</taxon>
        <taxon>Lycopodiales</taxon>
        <taxon>Lycopodiaceae</taxon>
        <taxon>Lycopodioideae</taxon>
        <taxon>Diphasiastrum</taxon>
    </lineage>
</organism>
<protein>
    <submittedName>
        <fullName evidence="1">Uncharacterized protein</fullName>
    </submittedName>
</protein>